<dbReference type="GO" id="GO:0030424">
    <property type="term" value="C:axon"/>
    <property type="evidence" value="ECO:0007669"/>
    <property type="project" value="TreeGrafter"/>
</dbReference>
<comment type="subcellular location">
    <subcellularLocation>
        <location evidence="1">Cell membrane</location>
        <topology evidence="1">Multi-pass membrane protein</topology>
    </subcellularLocation>
</comment>
<feature type="signal peptide" evidence="9">
    <location>
        <begin position="1"/>
        <end position="23"/>
    </location>
</feature>
<keyword evidence="10" id="KW-1185">Reference proteome</keyword>
<dbReference type="GeneID" id="108252199"/>
<dbReference type="KEGG" id="dci:108252199"/>
<keyword evidence="5 8" id="KW-0472">Membrane</keyword>
<evidence type="ECO:0000256" key="9">
    <source>
        <dbReference type="SAM" id="SignalP"/>
    </source>
</evidence>
<feature type="chain" id="PRO_5010481016" evidence="9">
    <location>
        <begin position="24"/>
        <end position="218"/>
    </location>
</feature>
<evidence type="ECO:0000256" key="2">
    <source>
        <dbReference type="ARBA" id="ARBA00022475"/>
    </source>
</evidence>
<reference evidence="11 12" key="1">
    <citation type="submission" date="2025-04" db="UniProtKB">
        <authorList>
            <consortium name="RefSeq"/>
        </authorList>
    </citation>
    <scope>IDENTIFICATION</scope>
</reference>
<evidence type="ECO:0000313" key="10">
    <source>
        <dbReference type="Proteomes" id="UP000079169"/>
    </source>
</evidence>
<dbReference type="GO" id="GO:0030425">
    <property type="term" value="C:dendrite"/>
    <property type="evidence" value="ECO:0007669"/>
    <property type="project" value="TreeGrafter"/>
</dbReference>
<keyword evidence="4 8" id="KW-1133">Transmembrane helix</keyword>
<protein>
    <submittedName>
        <fullName evidence="11">Gustatory receptor 28b isoform X1</fullName>
    </submittedName>
    <submittedName>
        <fullName evidence="12">Gustatory receptor 28b isoform X2</fullName>
    </submittedName>
</protein>
<evidence type="ECO:0000256" key="7">
    <source>
        <dbReference type="ARBA" id="ARBA00023224"/>
    </source>
</evidence>
<accession>A0A1S4E9Z4</accession>
<evidence type="ECO:0000313" key="11">
    <source>
        <dbReference type="RefSeq" id="XP_017298914.1"/>
    </source>
</evidence>
<dbReference type="STRING" id="121845.A0A1S4E9Z4"/>
<evidence type="ECO:0000256" key="6">
    <source>
        <dbReference type="ARBA" id="ARBA00023170"/>
    </source>
</evidence>
<dbReference type="GO" id="GO:0050909">
    <property type="term" value="P:sensory perception of taste"/>
    <property type="evidence" value="ECO:0007669"/>
    <property type="project" value="InterPro"/>
</dbReference>
<sequence length="218" mass="24992">MACTLSANNLISLFLLIMEFSYKEITRQLKDLSNVSLTRTVLISTNHVHRIRLIHWEITSIIKHISSCFAFDMLIESVTSTVRVIYFMFLILRFLTEAFYSPSKSSTFSIFQSIVFLISVVGKFVYLCYRCNRVVQEEENSLICINSLLLKARSHKDTQAVSVLSDFLEQAKVRQISFTACGLFTLNLRLVCTIFGITMTYFIVLVQFKTAAQSTKTE</sequence>
<dbReference type="RefSeq" id="XP_017298915.1">
    <property type="nucleotide sequence ID" value="XM_017443426.2"/>
</dbReference>
<feature type="transmembrane region" description="Helical" evidence="8">
    <location>
        <begin position="108"/>
        <end position="129"/>
    </location>
</feature>
<evidence type="ECO:0000256" key="8">
    <source>
        <dbReference type="SAM" id="Phobius"/>
    </source>
</evidence>
<gene>
    <name evidence="11 12" type="primary">LOC108252199</name>
</gene>
<evidence type="ECO:0000256" key="3">
    <source>
        <dbReference type="ARBA" id="ARBA00022692"/>
    </source>
</evidence>
<keyword evidence="2" id="KW-1003">Cell membrane</keyword>
<dbReference type="PANTHER" id="PTHR21143">
    <property type="entry name" value="INVERTEBRATE GUSTATORY RECEPTOR"/>
    <property type="match status" value="1"/>
</dbReference>
<evidence type="ECO:0000256" key="1">
    <source>
        <dbReference type="ARBA" id="ARBA00004651"/>
    </source>
</evidence>
<keyword evidence="6 11" id="KW-0675">Receptor</keyword>
<keyword evidence="7" id="KW-0807">Transducer</keyword>
<dbReference type="InterPro" id="IPR013604">
    <property type="entry name" value="7TM_chemorcpt"/>
</dbReference>
<proteinExistence type="predicted"/>
<dbReference type="Pfam" id="PF08395">
    <property type="entry name" value="7tm_7"/>
    <property type="match status" value="1"/>
</dbReference>
<evidence type="ECO:0000256" key="5">
    <source>
        <dbReference type="ARBA" id="ARBA00023136"/>
    </source>
</evidence>
<organism evidence="10 11">
    <name type="scientific">Diaphorina citri</name>
    <name type="common">Asian citrus psyllid</name>
    <dbReference type="NCBI Taxonomy" id="121845"/>
    <lineage>
        <taxon>Eukaryota</taxon>
        <taxon>Metazoa</taxon>
        <taxon>Ecdysozoa</taxon>
        <taxon>Arthropoda</taxon>
        <taxon>Hexapoda</taxon>
        <taxon>Insecta</taxon>
        <taxon>Pterygota</taxon>
        <taxon>Neoptera</taxon>
        <taxon>Paraneoptera</taxon>
        <taxon>Hemiptera</taxon>
        <taxon>Sternorrhyncha</taxon>
        <taxon>Psylloidea</taxon>
        <taxon>Psyllidae</taxon>
        <taxon>Diaphorininae</taxon>
        <taxon>Diaphorina</taxon>
    </lineage>
</organism>
<dbReference type="Proteomes" id="UP000079169">
    <property type="component" value="Unplaced"/>
</dbReference>
<dbReference type="GO" id="GO:0007165">
    <property type="term" value="P:signal transduction"/>
    <property type="evidence" value="ECO:0007669"/>
    <property type="project" value="UniProtKB-KW"/>
</dbReference>
<dbReference type="GO" id="GO:0043025">
    <property type="term" value="C:neuronal cell body"/>
    <property type="evidence" value="ECO:0007669"/>
    <property type="project" value="TreeGrafter"/>
</dbReference>
<dbReference type="PANTHER" id="PTHR21143:SF121">
    <property type="entry name" value="GUSTATORY AND ODORANT RECEPTOR 21A"/>
    <property type="match status" value="1"/>
</dbReference>
<dbReference type="PaxDb" id="121845-A0A1S4E9Z4"/>
<feature type="transmembrane region" description="Helical" evidence="8">
    <location>
        <begin position="186"/>
        <end position="208"/>
    </location>
</feature>
<keyword evidence="9" id="KW-0732">Signal</keyword>
<keyword evidence="3 8" id="KW-0812">Transmembrane</keyword>
<evidence type="ECO:0000313" key="12">
    <source>
        <dbReference type="RefSeq" id="XP_017298915.1"/>
    </source>
</evidence>
<dbReference type="AlphaFoldDB" id="A0A1S4E9Z4"/>
<name>A0A1S4E9Z4_DIACI</name>
<feature type="transmembrane region" description="Helical" evidence="8">
    <location>
        <begin position="73"/>
        <end position="96"/>
    </location>
</feature>
<dbReference type="GO" id="GO:0005886">
    <property type="term" value="C:plasma membrane"/>
    <property type="evidence" value="ECO:0007669"/>
    <property type="project" value="UniProtKB-SubCell"/>
</dbReference>
<evidence type="ECO:0000256" key="4">
    <source>
        <dbReference type="ARBA" id="ARBA00022989"/>
    </source>
</evidence>
<dbReference type="RefSeq" id="XP_017298914.1">
    <property type="nucleotide sequence ID" value="XM_017443425.2"/>
</dbReference>